<keyword evidence="4" id="KW-1185">Reference proteome</keyword>
<organism evidence="3 4">
    <name type="scientific">Camellia sinensis</name>
    <name type="common">Tea plant</name>
    <name type="synonym">Thea sinensis</name>
    <dbReference type="NCBI Taxonomy" id="4442"/>
    <lineage>
        <taxon>Eukaryota</taxon>
        <taxon>Viridiplantae</taxon>
        <taxon>Streptophyta</taxon>
        <taxon>Embryophyta</taxon>
        <taxon>Tracheophyta</taxon>
        <taxon>Spermatophyta</taxon>
        <taxon>Magnoliopsida</taxon>
        <taxon>eudicotyledons</taxon>
        <taxon>Gunneridae</taxon>
        <taxon>Pentapetalae</taxon>
        <taxon>asterids</taxon>
        <taxon>Ericales</taxon>
        <taxon>Theaceae</taxon>
        <taxon>Camellia</taxon>
    </lineage>
</organism>
<evidence type="ECO:0000313" key="4">
    <source>
        <dbReference type="Proteomes" id="UP000593564"/>
    </source>
</evidence>
<gene>
    <name evidence="3" type="ORF">HYC85_025932</name>
</gene>
<reference evidence="3 4" key="2">
    <citation type="submission" date="2020-07" db="EMBL/GenBank/DDBJ databases">
        <title>Genome assembly of wild tea tree DASZ reveals pedigree and selection history of tea varieties.</title>
        <authorList>
            <person name="Zhang W."/>
        </authorList>
    </citation>
    <scope>NUCLEOTIDE SEQUENCE [LARGE SCALE GENOMIC DNA]</scope>
    <source>
        <strain evidence="4">cv. G240</strain>
        <tissue evidence="3">Leaf</tissue>
    </source>
</reference>
<dbReference type="Proteomes" id="UP000593564">
    <property type="component" value="Unassembled WGS sequence"/>
</dbReference>
<feature type="non-terminal residue" evidence="3">
    <location>
        <position position="1"/>
    </location>
</feature>
<evidence type="ECO:0000313" key="3">
    <source>
        <dbReference type="EMBL" id="KAF5934803.1"/>
    </source>
</evidence>
<dbReference type="PANTHER" id="PTHR34965:SF1">
    <property type="entry name" value="OS07G0118300 PROTEIN"/>
    <property type="match status" value="1"/>
</dbReference>
<evidence type="ECO:0000256" key="2">
    <source>
        <dbReference type="SAM" id="SignalP"/>
    </source>
</evidence>
<name>A0A7J7G251_CAMSI</name>
<keyword evidence="1" id="KW-0812">Transmembrane</keyword>
<dbReference type="PANTHER" id="PTHR34965">
    <property type="entry name" value="OS07G0118300 PROTEIN"/>
    <property type="match status" value="1"/>
</dbReference>
<reference evidence="4" key="1">
    <citation type="journal article" date="2020" name="Nat. Commun.">
        <title>Genome assembly of wild tea tree DASZ reveals pedigree and selection history of tea varieties.</title>
        <authorList>
            <person name="Zhang W."/>
            <person name="Zhang Y."/>
            <person name="Qiu H."/>
            <person name="Guo Y."/>
            <person name="Wan H."/>
            <person name="Zhang X."/>
            <person name="Scossa F."/>
            <person name="Alseekh S."/>
            <person name="Zhang Q."/>
            <person name="Wang P."/>
            <person name="Xu L."/>
            <person name="Schmidt M.H."/>
            <person name="Jia X."/>
            <person name="Li D."/>
            <person name="Zhu A."/>
            <person name="Guo F."/>
            <person name="Chen W."/>
            <person name="Ni D."/>
            <person name="Usadel B."/>
            <person name="Fernie A.R."/>
            <person name="Wen W."/>
        </authorList>
    </citation>
    <scope>NUCLEOTIDE SEQUENCE [LARGE SCALE GENOMIC DNA]</scope>
    <source>
        <strain evidence="4">cv. G240</strain>
    </source>
</reference>
<dbReference type="EMBL" id="JACBKZ010000013">
    <property type="protein sequence ID" value="KAF5934803.1"/>
    <property type="molecule type" value="Genomic_DNA"/>
</dbReference>
<dbReference type="AlphaFoldDB" id="A0A7J7G251"/>
<feature type="transmembrane region" description="Helical" evidence="1">
    <location>
        <begin position="66"/>
        <end position="90"/>
    </location>
</feature>
<comment type="caution">
    <text evidence="3">The sequence shown here is derived from an EMBL/GenBank/DDBJ whole genome shotgun (WGS) entry which is preliminary data.</text>
</comment>
<protein>
    <submittedName>
        <fullName evidence="3">Uncharacterized protein</fullName>
    </submittedName>
</protein>
<feature type="signal peptide" evidence="2">
    <location>
        <begin position="1"/>
        <end position="16"/>
    </location>
</feature>
<accession>A0A7J7G251</accession>
<keyword evidence="2" id="KW-0732">Signal</keyword>
<feature type="transmembrane region" description="Helical" evidence="1">
    <location>
        <begin position="102"/>
        <end position="121"/>
    </location>
</feature>
<proteinExistence type="predicted"/>
<keyword evidence="1" id="KW-1133">Transmembrane helix</keyword>
<feature type="chain" id="PRO_5029813663" evidence="2">
    <location>
        <begin position="17"/>
        <end position="271"/>
    </location>
</feature>
<keyword evidence="1" id="KW-0472">Membrane</keyword>
<sequence length="271" mass="30444">WFRWLRFKLRVSFTVCVWESYTEIFSGQRKSQKMARNSAQGEKQHSGASTASTSAAIRVRSRPDPFLVVCRCFSIVTSTAAILCISVNILSAIRSFKDGSDIFDGIFRCYAVVIAMFVVVAEKEWGFIIKFWKISLSSYYPSQGDLEKSDVVEEKQSFERWSSYQFVERAGSIIPTASLAGTEVSVDKIRSATASSDRYYPPSLHAPLISSPELDPNGANNLIPMEIALKIAEKIKARERFAAYIVIPMWPEGNPTEAYTKDFILVGMNQL</sequence>
<evidence type="ECO:0000256" key="1">
    <source>
        <dbReference type="SAM" id="Phobius"/>
    </source>
</evidence>